<dbReference type="GO" id="GO:0005975">
    <property type="term" value="P:carbohydrate metabolic process"/>
    <property type="evidence" value="ECO:0007669"/>
    <property type="project" value="InterPro"/>
</dbReference>
<keyword evidence="3" id="KW-0378">Hydrolase</keyword>
<dbReference type="CDD" id="cd08998">
    <property type="entry name" value="GH43_Arb43a-like"/>
    <property type="match status" value="1"/>
</dbReference>
<dbReference type="Gene3D" id="2.40.128.10">
    <property type="match status" value="1"/>
</dbReference>
<comment type="caution">
    <text evidence="9">The sequence shown here is derived from an EMBL/GenBank/DDBJ whole genome shotgun (WGS) entry which is preliminary data.</text>
</comment>
<dbReference type="Pfam" id="PF04616">
    <property type="entry name" value="Glyco_hydro_43"/>
    <property type="match status" value="1"/>
</dbReference>
<dbReference type="Gene3D" id="2.115.10.20">
    <property type="entry name" value="Glycosyl hydrolase domain, family 43"/>
    <property type="match status" value="1"/>
</dbReference>
<dbReference type="AlphaFoldDB" id="A0A9D5S6L2"/>
<feature type="signal peptide" evidence="7">
    <location>
        <begin position="1"/>
        <end position="19"/>
    </location>
</feature>
<dbReference type="InterPro" id="IPR003961">
    <property type="entry name" value="FN3_dom"/>
</dbReference>
<dbReference type="PROSITE" id="PS50853">
    <property type="entry name" value="FN3"/>
    <property type="match status" value="1"/>
</dbReference>
<dbReference type="InterPro" id="IPR032291">
    <property type="entry name" value="Abn2_C"/>
</dbReference>
<dbReference type="PANTHER" id="PTHR43301">
    <property type="entry name" value="ARABINAN ENDO-1,5-ALPHA-L-ARABINOSIDASE"/>
    <property type="match status" value="1"/>
</dbReference>
<name>A0A9D5S6L2_XYLRU</name>
<accession>A0A9D5S6L2</accession>
<evidence type="ECO:0000256" key="2">
    <source>
        <dbReference type="ARBA" id="ARBA00009865"/>
    </source>
</evidence>
<organism evidence="9 10">
    <name type="scientific">Xylanibacter ruminicola</name>
    <name type="common">Prevotella ruminicola</name>
    <dbReference type="NCBI Taxonomy" id="839"/>
    <lineage>
        <taxon>Bacteria</taxon>
        <taxon>Pseudomonadati</taxon>
        <taxon>Bacteroidota</taxon>
        <taxon>Bacteroidia</taxon>
        <taxon>Bacteroidales</taxon>
        <taxon>Prevotellaceae</taxon>
        <taxon>Xylanibacter</taxon>
    </lineage>
</organism>
<dbReference type="InterPro" id="IPR023296">
    <property type="entry name" value="Glyco_hydro_beta-prop_sf"/>
</dbReference>
<dbReference type="InterPro" id="IPR013783">
    <property type="entry name" value="Ig-like_fold"/>
</dbReference>
<evidence type="ECO:0000313" key="10">
    <source>
        <dbReference type="Proteomes" id="UP000806522"/>
    </source>
</evidence>
<feature type="chain" id="PRO_5038995151" evidence="7">
    <location>
        <begin position="20"/>
        <end position="634"/>
    </location>
</feature>
<dbReference type="Proteomes" id="UP000806522">
    <property type="component" value="Unassembled WGS sequence"/>
</dbReference>
<comment type="pathway">
    <text evidence="1">Glycan metabolism; L-arabinan degradation.</text>
</comment>
<evidence type="ECO:0000313" key="9">
    <source>
        <dbReference type="EMBL" id="MBE6269883.1"/>
    </source>
</evidence>
<evidence type="ECO:0000256" key="5">
    <source>
        <dbReference type="PIRSR" id="PIRSR606710-1"/>
    </source>
</evidence>
<feature type="active site" description="Proton acceptor" evidence="5">
    <location>
        <position position="172"/>
    </location>
</feature>
<dbReference type="SUPFAM" id="SSF75005">
    <property type="entry name" value="Arabinanase/levansucrase/invertase"/>
    <property type="match status" value="1"/>
</dbReference>
<protein>
    <submittedName>
        <fullName evidence="9">Arabinan endo-1,5-alpha-L-arabinosidase</fullName>
    </submittedName>
</protein>
<comment type="similarity">
    <text evidence="2">Belongs to the glycosyl hydrolase 43 family.</text>
</comment>
<evidence type="ECO:0000256" key="6">
    <source>
        <dbReference type="PIRSR" id="PIRSR606710-2"/>
    </source>
</evidence>
<evidence type="ECO:0000259" key="8">
    <source>
        <dbReference type="PROSITE" id="PS50853"/>
    </source>
</evidence>
<dbReference type="GO" id="GO:0004553">
    <property type="term" value="F:hydrolase activity, hydrolyzing O-glycosyl compounds"/>
    <property type="evidence" value="ECO:0007669"/>
    <property type="project" value="InterPro"/>
</dbReference>
<evidence type="ECO:0000256" key="1">
    <source>
        <dbReference type="ARBA" id="ARBA00004834"/>
    </source>
</evidence>
<dbReference type="Pfam" id="PF16369">
    <property type="entry name" value="GH43_C"/>
    <property type="match status" value="1"/>
</dbReference>
<sequence length="634" mass="69642">MKNMFAKWSTLLLMVVVFAACGGGSDDPEPTPTPSPSPSGTVTVSAPVVSDVTTTSAKFKAQVTASSGVNITNRGFCYSTTNNPTTADKKVTTQLNDMQANVTGLQANTTYYVKGFAESALGTTYSEVTSFKTAEASGSELDSYQAPTYVDDYRSIADWSKRSQWNLANVHDPTVVLAEDGYYYMYQTDASYGNAHTAGGHFHARRSKNLIDWEYLGGTMTSTPAWVKTKLNEIRAKMGLDPISNPSYGYWAPCVRKVKNGLYRMYYCVVVDNYIKSGKANTSANFDNSWTERAFIGLMETADPASNVWEDKGFVICSSSDKGKDGWARSNANNWDGYFYFNAIDPTYVITPEGEHWLIYGSWHSGFAAVQLNANTGKTLKELGDPWADSAAGLEANGYGKRIWSRDSKSRWQGSEAPEIVYHNGYYYLFMAYDGLDVPYNTRIARSATIDGTYTGNETVLTHPYKFANSQGWVGIAHCAVFDDGQGNWYYASQQRFPTTASGNAPNAVMLGGVRSIQWLSTGWPVVMPERYGAVPAVAISADEIAGTWEHIDLGYSYGKMKESATMTFAADGTITDGIWKGGKWTFDAATNTLTANGVELKVQRECDWEASPRKHTIVYAGINGAKSYWGKKK</sequence>
<reference evidence="9" key="1">
    <citation type="submission" date="2019-04" db="EMBL/GenBank/DDBJ databases">
        <title>Evolution of Biomass-Degrading Anaerobic Consortia Revealed by Metagenomics.</title>
        <authorList>
            <person name="Peng X."/>
        </authorList>
    </citation>
    <scope>NUCLEOTIDE SEQUENCE</scope>
    <source>
        <strain evidence="9">SIG140</strain>
    </source>
</reference>
<keyword evidence="4" id="KW-0326">Glycosidase</keyword>
<dbReference type="InterPro" id="IPR006710">
    <property type="entry name" value="Glyco_hydro_43"/>
</dbReference>
<evidence type="ECO:0000256" key="3">
    <source>
        <dbReference type="ARBA" id="ARBA00022801"/>
    </source>
</evidence>
<dbReference type="Gene3D" id="2.60.40.10">
    <property type="entry name" value="Immunoglobulins"/>
    <property type="match status" value="1"/>
</dbReference>
<keyword evidence="7" id="KW-0732">Signal</keyword>
<dbReference type="InterPro" id="IPR050727">
    <property type="entry name" value="GH43_arabinanases"/>
</dbReference>
<feature type="active site" description="Proton donor" evidence="5">
    <location>
        <position position="416"/>
    </location>
</feature>
<feature type="site" description="Important for catalytic activity, responsible for pKa modulation of the active site Glu and correct orientation of both the proton donor and substrate" evidence="6">
    <location>
        <position position="345"/>
    </location>
</feature>
<gene>
    <name evidence="9" type="ORF">E7101_02915</name>
</gene>
<proteinExistence type="inferred from homology"/>
<evidence type="ECO:0000256" key="7">
    <source>
        <dbReference type="SAM" id="SignalP"/>
    </source>
</evidence>
<dbReference type="EMBL" id="SUYC01000002">
    <property type="protein sequence ID" value="MBE6269883.1"/>
    <property type="molecule type" value="Genomic_DNA"/>
</dbReference>
<feature type="domain" description="Fibronectin type-III" evidence="8">
    <location>
        <begin position="43"/>
        <end position="136"/>
    </location>
</feature>
<dbReference type="PROSITE" id="PS51257">
    <property type="entry name" value="PROKAR_LIPOPROTEIN"/>
    <property type="match status" value="1"/>
</dbReference>
<dbReference type="PANTHER" id="PTHR43301:SF3">
    <property type="entry name" value="ARABINAN ENDO-1,5-ALPHA-L-ARABINOSIDASE A-RELATED"/>
    <property type="match status" value="1"/>
</dbReference>
<evidence type="ECO:0000256" key="4">
    <source>
        <dbReference type="ARBA" id="ARBA00023295"/>
    </source>
</evidence>